<organism evidence="2 3">
    <name type="scientific">Candidatus Iainarchaeum sp</name>
    <dbReference type="NCBI Taxonomy" id="3101447"/>
    <lineage>
        <taxon>Archaea</taxon>
        <taxon>Candidatus Iainarchaeota</taxon>
        <taxon>Candidatus Iainarchaeia</taxon>
        <taxon>Candidatus Iainarchaeales</taxon>
        <taxon>Candidatus Iainarchaeaceae</taxon>
        <taxon>Candidatus Iainarchaeum</taxon>
    </lineage>
</organism>
<evidence type="ECO:0000256" key="1">
    <source>
        <dbReference type="SAM" id="Phobius"/>
    </source>
</evidence>
<reference evidence="3" key="1">
    <citation type="submission" date="2017-09" db="EMBL/GenBank/DDBJ databases">
        <title>The Reconstruction of 2,631 Draft Metagenome-Assembled Genomes from the Global Oceans.</title>
        <authorList>
            <person name="Tully B.J."/>
            <person name="Graham E.D."/>
            <person name="Heidelberg J.F."/>
        </authorList>
    </citation>
    <scope>NUCLEOTIDE SEQUENCE [LARGE SCALE GENOMIC DNA]</scope>
</reference>
<name>A0A2D6LQG4_9ARCH</name>
<accession>A0A2D6LQG4</accession>
<dbReference type="EMBL" id="NZBD01000016">
    <property type="protein sequence ID" value="MAG18429.1"/>
    <property type="molecule type" value="Genomic_DNA"/>
</dbReference>
<keyword evidence="1" id="KW-0812">Transmembrane</keyword>
<keyword evidence="1" id="KW-1133">Transmembrane helix</keyword>
<protein>
    <submittedName>
        <fullName evidence="2">Uncharacterized protein</fullName>
    </submittedName>
</protein>
<evidence type="ECO:0000313" key="3">
    <source>
        <dbReference type="Proteomes" id="UP000226712"/>
    </source>
</evidence>
<gene>
    <name evidence="2" type="ORF">CL944_03075</name>
</gene>
<dbReference type="AlphaFoldDB" id="A0A2D6LQG4"/>
<proteinExistence type="predicted"/>
<dbReference type="Proteomes" id="UP000226712">
    <property type="component" value="Unassembled WGS sequence"/>
</dbReference>
<keyword evidence="1" id="KW-0472">Membrane</keyword>
<evidence type="ECO:0000313" key="2">
    <source>
        <dbReference type="EMBL" id="MAG18429.1"/>
    </source>
</evidence>
<comment type="caution">
    <text evidence="2">The sequence shown here is derived from an EMBL/GenBank/DDBJ whole genome shotgun (WGS) entry which is preliminary data.</text>
</comment>
<sequence>MDEKMQKTLVNVLILVVLLFGLLVVLIFTGILGCNSVPFGCDAYYTILKGGQPSILIAYGANGLGNYEKLEAVLSDRSLVNARARAMSIDKLSQGNVNDFDLIIVEEAKQICSDKLKMFQNYVIKGGRLIWTADAGTELCEEDSYLLESEREVDGEEVPIGPWARRDGSKQLSFDEFLGVNFKGNVCDLTECTPGEEIGRIEVLDDEHKLTYGLSPSIPYSGNFSVVKTNSSGTTTIVSIIDYGFDFLATPSGQPWLSEERTNFGKNLPFIITSGVGERVAYYAAPIESFVEGEQPYKAMIEQLYYGMLYN</sequence>
<feature type="transmembrane region" description="Helical" evidence="1">
    <location>
        <begin position="12"/>
        <end position="32"/>
    </location>
</feature>
<dbReference type="PROSITE" id="PS51257">
    <property type="entry name" value="PROKAR_LIPOPROTEIN"/>
    <property type="match status" value="1"/>
</dbReference>